<accession>A0A6A6DX92</accession>
<evidence type="ECO:0000313" key="2">
    <source>
        <dbReference type="Proteomes" id="UP000800200"/>
    </source>
</evidence>
<protein>
    <submittedName>
        <fullName evidence="1">Uncharacterized protein</fullName>
    </submittedName>
</protein>
<dbReference type="Proteomes" id="UP000800200">
    <property type="component" value="Unassembled WGS sequence"/>
</dbReference>
<name>A0A6A6DX92_9PEZI</name>
<reference evidence="1" key="1">
    <citation type="journal article" date="2020" name="Stud. Mycol.">
        <title>101 Dothideomycetes genomes: a test case for predicting lifestyles and emergence of pathogens.</title>
        <authorList>
            <person name="Haridas S."/>
            <person name="Albert R."/>
            <person name="Binder M."/>
            <person name="Bloem J."/>
            <person name="Labutti K."/>
            <person name="Salamov A."/>
            <person name="Andreopoulos B."/>
            <person name="Baker S."/>
            <person name="Barry K."/>
            <person name="Bills G."/>
            <person name="Bluhm B."/>
            <person name="Cannon C."/>
            <person name="Castanera R."/>
            <person name="Culley D."/>
            <person name="Daum C."/>
            <person name="Ezra D."/>
            <person name="Gonzalez J."/>
            <person name="Henrissat B."/>
            <person name="Kuo A."/>
            <person name="Liang C."/>
            <person name="Lipzen A."/>
            <person name="Lutzoni F."/>
            <person name="Magnuson J."/>
            <person name="Mondo S."/>
            <person name="Nolan M."/>
            <person name="Ohm R."/>
            <person name="Pangilinan J."/>
            <person name="Park H.-J."/>
            <person name="Ramirez L."/>
            <person name="Alfaro M."/>
            <person name="Sun H."/>
            <person name="Tritt A."/>
            <person name="Yoshinaga Y."/>
            <person name="Zwiers L.-H."/>
            <person name="Turgeon B."/>
            <person name="Goodwin S."/>
            <person name="Spatafora J."/>
            <person name="Crous P."/>
            <person name="Grigoriev I."/>
        </authorList>
    </citation>
    <scope>NUCLEOTIDE SEQUENCE</scope>
    <source>
        <strain evidence="1">CBS 207.26</strain>
    </source>
</reference>
<keyword evidence="2" id="KW-1185">Reference proteome</keyword>
<organism evidence="1 2">
    <name type="scientific">Zopfia rhizophila CBS 207.26</name>
    <dbReference type="NCBI Taxonomy" id="1314779"/>
    <lineage>
        <taxon>Eukaryota</taxon>
        <taxon>Fungi</taxon>
        <taxon>Dikarya</taxon>
        <taxon>Ascomycota</taxon>
        <taxon>Pezizomycotina</taxon>
        <taxon>Dothideomycetes</taxon>
        <taxon>Dothideomycetes incertae sedis</taxon>
        <taxon>Zopfiaceae</taxon>
        <taxon>Zopfia</taxon>
    </lineage>
</organism>
<proteinExistence type="predicted"/>
<dbReference type="OrthoDB" id="2343925at2759"/>
<dbReference type="EMBL" id="ML994639">
    <property type="protein sequence ID" value="KAF2184214.1"/>
    <property type="molecule type" value="Genomic_DNA"/>
</dbReference>
<evidence type="ECO:0000313" key="1">
    <source>
        <dbReference type="EMBL" id="KAF2184214.1"/>
    </source>
</evidence>
<gene>
    <name evidence="1" type="ORF">K469DRAFT_667450</name>
</gene>
<sequence>MLDVSLVPDILIQQRVPVILLDILIQTMDRQTENGSWDEQPEVTACAIFTLGETLKLPWIHSIKPEVIQSLARGRVYLERHDKSNGNGYDVQVTEVKNSSNIFFPLRQAALKMNEFDQIPTLGRKTSKLLCVQSSQARKFKNFFSRVPAFINEPSWKLELWILQAFQFVPELSRVRLEIFPRKNVSEDKYLQYIPFTWISCSNGGSKMNLETQWEMMWVSLLMYQADEYMEAVVGQEFWHDLEWVKELVRKCCSPSTEKPTHKRNFNEMEISEMESNEMSLTRTDGRFVLAQKNEGSRKEVEEVFTGFIFHVRQHPKVFSSSKWLQVWLAKEIEKFPLAHIKHLEDCLLFSKEAEGSNQPTIFSSARVSYFDWVRTTSSDTTSCPFAFVLFLCCIHEPSKETLASGLPRYVVQSACRHLATMCRQHNDIGSVHRDYAEKNLNSINFSELIDGLEDADDSDLYQKQAALRKELLKISEFERKELDRDLGELDKLVDAKIMALLRVFVKVTDLYGQIYLIRDIGVTKIARDSK</sequence>
<dbReference type="AlphaFoldDB" id="A0A6A6DX92"/>